<name>A0A9D3RMI8_ANGAN</name>
<organism evidence="2 3">
    <name type="scientific">Anguilla anguilla</name>
    <name type="common">European freshwater eel</name>
    <name type="synonym">Muraena anguilla</name>
    <dbReference type="NCBI Taxonomy" id="7936"/>
    <lineage>
        <taxon>Eukaryota</taxon>
        <taxon>Metazoa</taxon>
        <taxon>Chordata</taxon>
        <taxon>Craniata</taxon>
        <taxon>Vertebrata</taxon>
        <taxon>Euteleostomi</taxon>
        <taxon>Actinopterygii</taxon>
        <taxon>Neopterygii</taxon>
        <taxon>Teleostei</taxon>
        <taxon>Anguilliformes</taxon>
        <taxon>Anguillidae</taxon>
        <taxon>Anguilla</taxon>
    </lineage>
</organism>
<gene>
    <name evidence="2" type="ORF">ANANG_G00250990</name>
</gene>
<sequence>MNPFLGCDATQAGMGLPSKSTRAVWFVFSLRFSTAISDQAFTAQGNCSAQGLGSGGKDETSEGETDTNGLLSLSTECLVSSGPSLPMMHFFHPALTVVPGYSAKHTSPPQAITDTLMP</sequence>
<comment type="caution">
    <text evidence="2">The sequence shown here is derived from an EMBL/GenBank/DDBJ whole genome shotgun (WGS) entry which is preliminary data.</text>
</comment>
<dbReference type="EMBL" id="JAFIRN010000014">
    <property type="protein sequence ID" value="KAG5836099.1"/>
    <property type="molecule type" value="Genomic_DNA"/>
</dbReference>
<evidence type="ECO:0000313" key="3">
    <source>
        <dbReference type="Proteomes" id="UP001044222"/>
    </source>
</evidence>
<evidence type="ECO:0000313" key="2">
    <source>
        <dbReference type="EMBL" id="KAG5836099.1"/>
    </source>
</evidence>
<keyword evidence="3" id="KW-1185">Reference proteome</keyword>
<dbReference type="AlphaFoldDB" id="A0A9D3RMI8"/>
<proteinExistence type="predicted"/>
<dbReference type="Proteomes" id="UP001044222">
    <property type="component" value="Chromosome 14"/>
</dbReference>
<accession>A0A9D3RMI8</accession>
<protein>
    <submittedName>
        <fullName evidence="2">Uncharacterized protein</fullName>
    </submittedName>
</protein>
<reference evidence="2" key="1">
    <citation type="submission" date="2021-01" db="EMBL/GenBank/DDBJ databases">
        <title>A chromosome-scale assembly of European eel, Anguilla anguilla.</title>
        <authorList>
            <person name="Henkel C."/>
            <person name="Jong-Raadsen S.A."/>
            <person name="Dufour S."/>
            <person name="Weltzien F.-A."/>
            <person name="Palstra A.P."/>
            <person name="Pelster B."/>
            <person name="Spaink H.P."/>
            <person name="Van Den Thillart G.E."/>
            <person name="Jansen H."/>
            <person name="Zahm M."/>
            <person name="Klopp C."/>
            <person name="Cedric C."/>
            <person name="Louis A."/>
            <person name="Berthelot C."/>
            <person name="Parey E."/>
            <person name="Roest Crollius H."/>
            <person name="Montfort J."/>
            <person name="Robinson-Rechavi M."/>
            <person name="Bucao C."/>
            <person name="Bouchez O."/>
            <person name="Gislard M."/>
            <person name="Lluch J."/>
            <person name="Milhes M."/>
            <person name="Lampietro C."/>
            <person name="Lopez Roques C."/>
            <person name="Donnadieu C."/>
            <person name="Braasch I."/>
            <person name="Desvignes T."/>
            <person name="Postlethwait J."/>
            <person name="Bobe J."/>
            <person name="Guiguen Y."/>
            <person name="Dirks R."/>
        </authorList>
    </citation>
    <scope>NUCLEOTIDE SEQUENCE</scope>
    <source>
        <strain evidence="2">Tag_6206</strain>
        <tissue evidence="2">Liver</tissue>
    </source>
</reference>
<evidence type="ECO:0000256" key="1">
    <source>
        <dbReference type="SAM" id="MobiDB-lite"/>
    </source>
</evidence>
<feature type="region of interest" description="Disordered" evidence="1">
    <location>
        <begin position="47"/>
        <end position="68"/>
    </location>
</feature>